<proteinExistence type="predicted"/>
<reference evidence="1 2" key="1">
    <citation type="journal article" date="2015" name="Genome Announc.">
        <title>Genomes of Geoalkalibacter ferrihydriticus Z-0531T and Geoalkalibacter subterraneus Red1T, Two Haloalkaliphilic Metal-Reducing Deltaproteobacteria.</title>
        <authorList>
            <person name="Badalamenti J.P."/>
            <person name="Krajmalnik-Brown R."/>
            <person name="Torres C.I."/>
            <person name="Bond D.R."/>
        </authorList>
    </citation>
    <scope>NUCLEOTIDE SEQUENCE [LARGE SCALE GENOMIC DNA]</scope>
    <source>
        <strain evidence="1 2">Red1</strain>
    </source>
</reference>
<dbReference type="GO" id="GO:0015716">
    <property type="term" value="P:organic phosphonate transport"/>
    <property type="evidence" value="ECO:0007669"/>
    <property type="project" value="InterPro"/>
</dbReference>
<dbReference type="Pfam" id="PF06754">
    <property type="entry name" value="PhnG"/>
    <property type="match status" value="1"/>
</dbReference>
<organism evidence="1 2">
    <name type="scientific">Geoalkalibacter subterraneus</name>
    <dbReference type="NCBI Taxonomy" id="483547"/>
    <lineage>
        <taxon>Bacteria</taxon>
        <taxon>Pseudomonadati</taxon>
        <taxon>Thermodesulfobacteriota</taxon>
        <taxon>Desulfuromonadia</taxon>
        <taxon>Desulfuromonadales</taxon>
        <taxon>Geoalkalibacteraceae</taxon>
        <taxon>Geoalkalibacter</taxon>
    </lineage>
</organism>
<name>A0A0B5FSJ0_9BACT</name>
<evidence type="ECO:0008006" key="3">
    <source>
        <dbReference type="Google" id="ProtNLM"/>
    </source>
</evidence>
<sequence>MIERSQWCSVLQALPEEQILSLTKKMMSSWRVWPKVIPQAGLGMLKLNDSALCEPFYLGEFPLATAWIEVETAEGTLAEGAAQIMSDRTELVEALALCDAVLAARLPGWEQVAQLLAEGAAIRARMAAERKQILCRTQVDFSLLDEAGCEDA</sequence>
<dbReference type="OrthoDB" id="5615100at2"/>
<dbReference type="EMBL" id="CP010311">
    <property type="protein sequence ID" value="AJF07115.1"/>
    <property type="molecule type" value="Genomic_DNA"/>
</dbReference>
<dbReference type="AlphaFoldDB" id="A0A0B5FSJ0"/>
<dbReference type="GO" id="GO:0019634">
    <property type="term" value="P:organic phosphonate metabolic process"/>
    <property type="evidence" value="ECO:0007669"/>
    <property type="project" value="InterPro"/>
</dbReference>
<evidence type="ECO:0000313" key="1">
    <source>
        <dbReference type="EMBL" id="AJF07115.1"/>
    </source>
</evidence>
<keyword evidence="2" id="KW-1185">Reference proteome</keyword>
<dbReference type="NCBIfam" id="TIGR03293">
    <property type="entry name" value="PhnG_redo"/>
    <property type="match status" value="1"/>
</dbReference>
<gene>
    <name evidence="1" type="ORF">GSUB_11835</name>
</gene>
<protein>
    <recommendedName>
        <fullName evidence="3">Phosphonate metabolism protein PhnG</fullName>
    </recommendedName>
</protein>
<dbReference type="InterPro" id="IPR009609">
    <property type="entry name" value="Phosphonate_metab_PhnG"/>
</dbReference>
<evidence type="ECO:0000313" key="2">
    <source>
        <dbReference type="Proteomes" id="UP000035036"/>
    </source>
</evidence>
<dbReference type="RefSeq" id="WP_040200956.1">
    <property type="nucleotide sequence ID" value="NZ_CP010311.1"/>
</dbReference>
<accession>A0A0B5FSJ0</accession>
<dbReference type="STRING" id="483547.GSUB_11835"/>
<dbReference type="KEGG" id="gsb:GSUB_11835"/>
<dbReference type="HOGENOM" id="CLU_120455_0_0_7"/>
<dbReference type="Proteomes" id="UP000035036">
    <property type="component" value="Chromosome"/>
</dbReference>